<feature type="compositionally biased region" description="Acidic residues" evidence="1">
    <location>
        <begin position="437"/>
        <end position="466"/>
    </location>
</feature>
<evidence type="ECO:0000313" key="3">
    <source>
        <dbReference type="Proteomes" id="UP001583172"/>
    </source>
</evidence>
<name>A0ABR3VH05_HUMIN</name>
<feature type="compositionally biased region" description="Basic and acidic residues" evidence="1">
    <location>
        <begin position="332"/>
        <end position="342"/>
    </location>
</feature>
<reference evidence="2 3" key="1">
    <citation type="journal article" date="2024" name="Commun. Biol.">
        <title>Comparative genomic analysis of thermophilic fungi reveals convergent evolutionary adaptations and gene losses.</title>
        <authorList>
            <person name="Steindorff A.S."/>
            <person name="Aguilar-Pontes M.V."/>
            <person name="Robinson A.J."/>
            <person name="Andreopoulos B."/>
            <person name="LaButti K."/>
            <person name="Kuo A."/>
            <person name="Mondo S."/>
            <person name="Riley R."/>
            <person name="Otillar R."/>
            <person name="Haridas S."/>
            <person name="Lipzen A."/>
            <person name="Grimwood J."/>
            <person name="Schmutz J."/>
            <person name="Clum A."/>
            <person name="Reid I.D."/>
            <person name="Moisan M.C."/>
            <person name="Butler G."/>
            <person name="Nguyen T.T.M."/>
            <person name="Dewar K."/>
            <person name="Conant G."/>
            <person name="Drula E."/>
            <person name="Henrissat B."/>
            <person name="Hansel C."/>
            <person name="Singer S."/>
            <person name="Hutchinson M.I."/>
            <person name="de Vries R.P."/>
            <person name="Natvig D.O."/>
            <person name="Powell A.J."/>
            <person name="Tsang A."/>
            <person name="Grigoriev I.V."/>
        </authorList>
    </citation>
    <scope>NUCLEOTIDE SEQUENCE [LARGE SCALE GENOMIC DNA]</scope>
    <source>
        <strain evidence="2 3">CBS 620.91</strain>
    </source>
</reference>
<organism evidence="2 3">
    <name type="scientific">Humicola insolens</name>
    <name type="common">Soft-rot fungus</name>
    <dbReference type="NCBI Taxonomy" id="85995"/>
    <lineage>
        <taxon>Eukaryota</taxon>
        <taxon>Fungi</taxon>
        <taxon>Dikarya</taxon>
        <taxon>Ascomycota</taxon>
        <taxon>Pezizomycotina</taxon>
        <taxon>Sordariomycetes</taxon>
        <taxon>Sordariomycetidae</taxon>
        <taxon>Sordariales</taxon>
        <taxon>Chaetomiaceae</taxon>
        <taxon>Mycothermus</taxon>
    </lineage>
</organism>
<proteinExistence type="predicted"/>
<feature type="region of interest" description="Disordered" evidence="1">
    <location>
        <begin position="518"/>
        <end position="547"/>
    </location>
</feature>
<gene>
    <name evidence="2" type="ORF">VTJ49DRAFT_7374</name>
</gene>
<feature type="compositionally biased region" description="Polar residues" evidence="1">
    <location>
        <begin position="185"/>
        <end position="198"/>
    </location>
</feature>
<dbReference type="Proteomes" id="UP001583172">
    <property type="component" value="Unassembled WGS sequence"/>
</dbReference>
<evidence type="ECO:0000313" key="2">
    <source>
        <dbReference type="EMBL" id="KAL1841149.1"/>
    </source>
</evidence>
<feature type="compositionally biased region" description="Basic and acidic residues" evidence="1">
    <location>
        <begin position="303"/>
        <end position="318"/>
    </location>
</feature>
<evidence type="ECO:0000256" key="1">
    <source>
        <dbReference type="SAM" id="MobiDB-lite"/>
    </source>
</evidence>
<keyword evidence="3" id="KW-1185">Reference proteome</keyword>
<feature type="region of interest" description="Disordered" evidence="1">
    <location>
        <begin position="126"/>
        <end position="223"/>
    </location>
</feature>
<feature type="compositionally biased region" description="Basic and acidic residues" evidence="1">
    <location>
        <begin position="200"/>
        <end position="217"/>
    </location>
</feature>
<dbReference type="EMBL" id="JAZGSY010000085">
    <property type="protein sequence ID" value="KAL1841149.1"/>
    <property type="molecule type" value="Genomic_DNA"/>
</dbReference>
<protein>
    <submittedName>
        <fullName evidence="2">Uncharacterized protein</fullName>
    </submittedName>
</protein>
<comment type="caution">
    <text evidence="2">The sequence shown here is derived from an EMBL/GenBank/DDBJ whole genome shotgun (WGS) entry which is preliminary data.</text>
</comment>
<sequence length="606" mass="67044">MALMRLNNHAFIKSIFQTIVWGNFANTVTMNMMNLPITPNGEQPYGISHIDTIEKAQLDTEKMLRSRQPIEMLRSKAKAKFQNAFQRFQSNPNDRESQYLGYYFLAQKQVLDGAAAMERILEGKVKESAQGTARRPSDGVEGPPLMGMSPVSASGASRSCGPRAPRSGIPTVPSLPPLPSTHSSRGSVTLRQASTTCGNAREDKRSTKPTIPKEKKAVPVRPKKTTKRVRFCVEEDDEAPARQTKKNKSTVGSMCMSHQEIEIGDAPGVPALAPLAPAVVSTSARAGRATRPSWVPPAFARSGTDHPLLDNDTGERHRPVPGWPPRSNSGRQRSDDGGKTLDPDMLINEDEYDIVDEQELDDSSWEMLEHPKARAQSSNNALRAPRRNVHDTIRFERHLHPDHVQHQTAENAGDKQLTESCLTHQNQPCLGESTQAGDDDTDLGDFDVSDVGFDEMEGTEGDDAQEEQQPNVHEVPQHTQFYQALSILAIPAVVQVAMPYLNQLDALQLRSKLFGTVEGPTPEASSPWHESSTRSPSPRGAENETIEDITFHPHTREEVAAYWRARHGGGGHEEAVDEEFEDWVVMGENDIDDDWVMMGDGNIYDD</sequence>
<feature type="region of interest" description="Disordered" evidence="1">
    <location>
        <begin position="429"/>
        <end position="472"/>
    </location>
</feature>
<feature type="region of interest" description="Disordered" evidence="1">
    <location>
        <begin position="284"/>
        <end position="347"/>
    </location>
</feature>
<accession>A0ABR3VH05</accession>